<keyword evidence="6 7" id="KW-0472">Membrane</keyword>
<feature type="transmembrane region" description="Helical" evidence="7">
    <location>
        <begin position="298"/>
        <end position="317"/>
    </location>
</feature>
<keyword evidence="10" id="KW-1185">Reference proteome</keyword>
<feature type="transmembrane region" description="Helical" evidence="7">
    <location>
        <begin position="207"/>
        <end position="225"/>
    </location>
</feature>
<evidence type="ECO:0000256" key="3">
    <source>
        <dbReference type="ARBA" id="ARBA00022475"/>
    </source>
</evidence>
<keyword evidence="5 7" id="KW-1133">Transmembrane helix</keyword>
<evidence type="ECO:0000256" key="2">
    <source>
        <dbReference type="ARBA" id="ARBA00007362"/>
    </source>
</evidence>
<feature type="transmembrane region" description="Helical" evidence="7">
    <location>
        <begin position="177"/>
        <end position="195"/>
    </location>
</feature>
<name>A0A8J8GGX5_9BACI</name>
<feature type="transmembrane region" description="Helical" evidence="7">
    <location>
        <begin position="237"/>
        <end position="261"/>
    </location>
</feature>
<dbReference type="EMBL" id="JABTTE010000013">
    <property type="protein sequence ID" value="NSL52188.1"/>
    <property type="molecule type" value="Genomic_DNA"/>
</dbReference>
<evidence type="ECO:0000256" key="5">
    <source>
        <dbReference type="ARBA" id="ARBA00022989"/>
    </source>
</evidence>
<feature type="domain" description="EamA" evidence="8">
    <location>
        <begin position="176"/>
        <end position="312"/>
    </location>
</feature>
<feature type="transmembrane region" description="Helical" evidence="7">
    <location>
        <begin position="119"/>
        <end position="139"/>
    </location>
</feature>
<dbReference type="InterPro" id="IPR051258">
    <property type="entry name" value="Diverse_Substrate_Transporter"/>
</dbReference>
<organism evidence="9 10">
    <name type="scientific">Calidifontibacillus erzurumensis</name>
    <dbReference type="NCBI Taxonomy" id="2741433"/>
    <lineage>
        <taxon>Bacteria</taxon>
        <taxon>Bacillati</taxon>
        <taxon>Bacillota</taxon>
        <taxon>Bacilli</taxon>
        <taxon>Bacillales</taxon>
        <taxon>Bacillaceae</taxon>
        <taxon>Calidifontibacillus/Schinkia group</taxon>
        <taxon>Calidifontibacillus</taxon>
    </lineage>
</organism>
<evidence type="ECO:0000313" key="9">
    <source>
        <dbReference type="EMBL" id="NSL52188.1"/>
    </source>
</evidence>
<dbReference type="AlphaFoldDB" id="A0A8J8GGX5"/>
<feature type="domain" description="EamA" evidence="8">
    <location>
        <begin position="27"/>
        <end position="163"/>
    </location>
</feature>
<feature type="transmembrane region" description="Helical" evidence="7">
    <location>
        <begin position="146"/>
        <end position="165"/>
    </location>
</feature>
<dbReference type="Gene3D" id="1.10.3730.20">
    <property type="match status" value="1"/>
</dbReference>
<sequence>MRKIDPQRSSGLIVKGKKIQIKHKDILGLILMFLGTFFFASKSIFIKLAYEEGANPEATLFFRQLIAAPLFILILWLYRPRYPKNTNKKDIVRASLCGLFGFFLSPLLDFLGLNSVSAIVERMLIVTYPIFVIIISSIIQKKMISYGNLITIVVIYFGIFMTIGGGDFSLLQANLKGSFLILLSSFVYAIYFIMSGNLVHKLGSVKLNAYGMITASFFMFLYLAYKKIAGYSLHLFGFSNTVYVMFILIAVISTVLSFVLITEGIKKIGAERAAIISMLGPILTILLGRLFLKEHLTVTQWCGCLIIFLAITSLELYNIRIKKNKNLINSKEG</sequence>
<keyword evidence="4 7" id="KW-0812">Transmembrane</keyword>
<reference evidence="9" key="1">
    <citation type="submission" date="2020-06" db="EMBL/GenBank/DDBJ databases">
        <title>A novel thermopfilic bacterium from Erzurum, Turkey.</title>
        <authorList>
            <person name="Adiguzel A."/>
            <person name="Ay H."/>
            <person name="Baltaci M.O."/>
        </authorList>
    </citation>
    <scope>NUCLEOTIDE SEQUENCE</scope>
    <source>
        <strain evidence="9">P2</strain>
    </source>
</reference>
<proteinExistence type="inferred from homology"/>
<dbReference type="Pfam" id="PF00892">
    <property type="entry name" value="EamA"/>
    <property type="match status" value="2"/>
</dbReference>
<dbReference type="InterPro" id="IPR000620">
    <property type="entry name" value="EamA_dom"/>
</dbReference>
<evidence type="ECO:0000256" key="7">
    <source>
        <dbReference type="SAM" id="Phobius"/>
    </source>
</evidence>
<comment type="caution">
    <text evidence="9">The sequence shown here is derived from an EMBL/GenBank/DDBJ whole genome shotgun (WGS) entry which is preliminary data.</text>
</comment>
<accession>A0A8J8GGX5</accession>
<comment type="subcellular location">
    <subcellularLocation>
        <location evidence="1">Cell membrane</location>
        <topology evidence="1">Multi-pass membrane protein</topology>
    </subcellularLocation>
</comment>
<dbReference type="InterPro" id="IPR037185">
    <property type="entry name" value="EmrE-like"/>
</dbReference>
<dbReference type="GO" id="GO:0005886">
    <property type="term" value="C:plasma membrane"/>
    <property type="evidence" value="ECO:0007669"/>
    <property type="project" value="UniProtKB-SubCell"/>
</dbReference>
<evidence type="ECO:0000256" key="1">
    <source>
        <dbReference type="ARBA" id="ARBA00004651"/>
    </source>
</evidence>
<protein>
    <submittedName>
        <fullName evidence="9">EamA family transporter</fullName>
    </submittedName>
</protein>
<dbReference type="Proteomes" id="UP000625804">
    <property type="component" value="Unassembled WGS sequence"/>
</dbReference>
<evidence type="ECO:0000313" key="10">
    <source>
        <dbReference type="Proteomes" id="UP000625804"/>
    </source>
</evidence>
<gene>
    <name evidence="9" type="ORF">HR057_10530</name>
</gene>
<feature type="transmembrane region" description="Helical" evidence="7">
    <location>
        <begin position="61"/>
        <end position="79"/>
    </location>
</feature>
<evidence type="ECO:0000259" key="8">
    <source>
        <dbReference type="Pfam" id="PF00892"/>
    </source>
</evidence>
<dbReference type="PANTHER" id="PTHR42920">
    <property type="entry name" value="OS03G0707200 PROTEIN-RELATED"/>
    <property type="match status" value="1"/>
</dbReference>
<dbReference type="SUPFAM" id="SSF103481">
    <property type="entry name" value="Multidrug resistance efflux transporter EmrE"/>
    <property type="match status" value="2"/>
</dbReference>
<dbReference type="RefSeq" id="WP_173731394.1">
    <property type="nucleotide sequence ID" value="NZ_JABTTE010000013.1"/>
</dbReference>
<feature type="transmembrane region" description="Helical" evidence="7">
    <location>
        <begin position="26"/>
        <end position="49"/>
    </location>
</feature>
<evidence type="ECO:0000256" key="4">
    <source>
        <dbReference type="ARBA" id="ARBA00022692"/>
    </source>
</evidence>
<dbReference type="PANTHER" id="PTHR42920:SF5">
    <property type="entry name" value="EAMA DOMAIN-CONTAINING PROTEIN"/>
    <property type="match status" value="1"/>
</dbReference>
<keyword evidence="3" id="KW-1003">Cell membrane</keyword>
<feature type="transmembrane region" description="Helical" evidence="7">
    <location>
        <begin position="91"/>
        <end position="113"/>
    </location>
</feature>
<comment type="similarity">
    <text evidence="2">Belongs to the EamA transporter family.</text>
</comment>
<evidence type="ECO:0000256" key="6">
    <source>
        <dbReference type="ARBA" id="ARBA00023136"/>
    </source>
</evidence>
<feature type="transmembrane region" description="Helical" evidence="7">
    <location>
        <begin position="273"/>
        <end position="292"/>
    </location>
</feature>